<dbReference type="EMBL" id="CM056820">
    <property type="protein sequence ID" value="KAJ8615502.1"/>
    <property type="molecule type" value="Genomic_DNA"/>
</dbReference>
<keyword evidence="2" id="KW-1185">Reference proteome</keyword>
<organism evidence="1 2">
    <name type="scientific">Persea americana</name>
    <name type="common">Avocado</name>
    <dbReference type="NCBI Taxonomy" id="3435"/>
    <lineage>
        <taxon>Eukaryota</taxon>
        <taxon>Viridiplantae</taxon>
        <taxon>Streptophyta</taxon>
        <taxon>Embryophyta</taxon>
        <taxon>Tracheophyta</taxon>
        <taxon>Spermatophyta</taxon>
        <taxon>Magnoliopsida</taxon>
        <taxon>Magnoliidae</taxon>
        <taxon>Laurales</taxon>
        <taxon>Lauraceae</taxon>
        <taxon>Persea</taxon>
    </lineage>
</organism>
<proteinExistence type="predicted"/>
<name>A0ACC2K3A2_PERAE</name>
<gene>
    <name evidence="1" type="ORF">MRB53_034874</name>
</gene>
<protein>
    <submittedName>
        <fullName evidence="1">Uncharacterized protein</fullName>
    </submittedName>
</protein>
<reference evidence="1 2" key="1">
    <citation type="journal article" date="2022" name="Hortic Res">
        <title>A haplotype resolved chromosomal level avocado genome allows analysis of novel avocado genes.</title>
        <authorList>
            <person name="Nath O."/>
            <person name="Fletcher S.J."/>
            <person name="Hayward A."/>
            <person name="Shaw L.M."/>
            <person name="Masouleh A.K."/>
            <person name="Furtado A."/>
            <person name="Henry R.J."/>
            <person name="Mitter N."/>
        </authorList>
    </citation>
    <scope>NUCLEOTIDE SEQUENCE [LARGE SCALE GENOMIC DNA]</scope>
    <source>
        <strain evidence="2">cv. Hass</strain>
    </source>
</reference>
<accession>A0ACC2K3A2</accession>
<dbReference type="Proteomes" id="UP001234297">
    <property type="component" value="Chromosome 12"/>
</dbReference>
<comment type="caution">
    <text evidence="1">The sequence shown here is derived from an EMBL/GenBank/DDBJ whole genome shotgun (WGS) entry which is preliminary data.</text>
</comment>
<sequence>MSSHAPLPPRYPFQNRGVWNIAFYGEKDTIKRKRKKDPKGFKVQLVATRRHLFMEGLMKCLQINEILYGIMQFIDGDGHI</sequence>
<evidence type="ECO:0000313" key="1">
    <source>
        <dbReference type="EMBL" id="KAJ8615502.1"/>
    </source>
</evidence>
<evidence type="ECO:0000313" key="2">
    <source>
        <dbReference type="Proteomes" id="UP001234297"/>
    </source>
</evidence>